<sequence>MSEEKKDPTFSSRKHTGEAQKNLTGNINPKCPTALVIIDMINDLNFPDNEYIVEQGKKIAENILKLRRKAKENGLPVIFCNDNWGSWTSDVTSIIDHCTKSKHPGSEMSKLFKNEEDEYFVIKPKHSAFFSTTLDVLLQHLQIKTLILVGVAGNICVLFTANDAYMRDFALIVPKDCIASNSEELNNQALGLMESVLKAKVDSSDQIKWKDICEKCTSDKKITD</sequence>
<feature type="domain" description="Isochorismatase-like" evidence="4">
    <location>
        <begin position="33"/>
        <end position="195"/>
    </location>
</feature>
<dbReference type="PANTHER" id="PTHR43540:SF6">
    <property type="entry name" value="ISOCHORISMATASE-LIKE DOMAIN-CONTAINING PROTEIN"/>
    <property type="match status" value="1"/>
</dbReference>
<dbReference type="CDD" id="cd00431">
    <property type="entry name" value="cysteine_hydrolases"/>
    <property type="match status" value="1"/>
</dbReference>
<dbReference type="InterPro" id="IPR000868">
    <property type="entry name" value="Isochorismatase-like_dom"/>
</dbReference>
<name>A0AAW2YU89_9EUKA</name>
<protein>
    <submittedName>
        <fullName evidence="5">Isochorismatase family protein</fullName>
    </submittedName>
</protein>
<evidence type="ECO:0000256" key="2">
    <source>
        <dbReference type="ARBA" id="ARBA00022801"/>
    </source>
</evidence>
<dbReference type="PANTHER" id="PTHR43540">
    <property type="entry name" value="PEROXYUREIDOACRYLATE/UREIDOACRYLATE AMIDOHYDROLASE-RELATED"/>
    <property type="match status" value="1"/>
</dbReference>
<evidence type="ECO:0000313" key="6">
    <source>
        <dbReference type="Proteomes" id="UP001431209"/>
    </source>
</evidence>
<dbReference type="SUPFAM" id="SSF52499">
    <property type="entry name" value="Isochorismatase-like hydrolases"/>
    <property type="match status" value="1"/>
</dbReference>
<feature type="region of interest" description="Disordered" evidence="3">
    <location>
        <begin position="1"/>
        <end position="25"/>
    </location>
</feature>
<proteinExistence type="inferred from homology"/>
<dbReference type="AlphaFoldDB" id="A0AAW2YU89"/>
<evidence type="ECO:0000256" key="1">
    <source>
        <dbReference type="ARBA" id="ARBA00006336"/>
    </source>
</evidence>
<dbReference type="Gene3D" id="3.40.50.850">
    <property type="entry name" value="Isochorismatase-like"/>
    <property type="match status" value="1"/>
</dbReference>
<keyword evidence="6" id="KW-1185">Reference proteome</keyword>
<dbReference type="Proteomes" id="UP001431209">
    <property type="component" value="Unassembled WGS sequence"/>
</dbReference>
<comment type="similarity">
    <text evidence="1">Belongs to the isochorismatase family.</text>
</comment>
<organism evidence="5 6">
    <name type="scientific">Acrasis kona</name>
    <dbReference type="NCBI Taxonomy" id="1008807"/>
    <lineage>
        <taxon>Eukaryota</taxon>
        <taxon>Discoba</taxon>
        <taxon>Heterolobosea</taxon>
        <taxon>Tetramitia</taxon>
        <taxon>Eutetramitia</taxon>
        <taxon>Acrasidae</taxon>
        <taxon>Acrasis</taxon>
    </lineage>
</organism>
<dbReference type="InterPro" id="IPR036380">
    <property type="entry name" value="Isochorismatase-like_sf"/>
</dbReference>
<keyword evidence="2" id="KW-0378">Hydrolase</keyword>
<evidence type="ECO:0000313" key="5">
    <source>
        <dbReference type="EMBL" id="KAL0480992.1"/>
    </source>
</evidence>
<accession>A0AAW2YU89</accession>
<gene>
    <name evidence="5" type="ORF">AKO1_013657</name>
</gene>
<evidence type="ECO:0000259" key="4">
    <source>
        <dbReference type="Pfam" id="PF00857"/>
    </source>
</evidence>
<comment type="caution">
    <text evidence="5">The sequence shown here is derived from an EMBL/GenBank/DDBJ whole genome shotgun (WGS) entry which is preliminary data.</text>
</comment>
<dbReference type="GO" id="GO:0016787">
    <property type="term" value="F:hydrolase activity"/>
    <property type="evidence" value="ECO:0007669"/>
    <property type="project" value="UniProtKB-KW"/>
</dbReference>
<reference evidence="5 6" key="1">
    <citation type="submission" date="2024-03" db="EMBL/GenBank/DDBJ databases">
        <title>The Acrasis kona genome and developmental transcriptomes reveal deep origins of eukaryotic multicellular pathways.</title>
        <authorList>
            <person name="Sheikh S."/>
            <person name="Fu C.-J."/>
            <person name="Brown M.W."/>
            <person name="Baldauf S.L."/>
        </authorList>
    </citation>
    <scope>NUCLEOTIDE SEQUENCE [LARGE SCALE GENOMIC DNA]</scope>
    <source>
        <strain evidence="5 6">ATCC MYA-3509</strain>
    </source>
</reference>
<evidence type="ECO:0000256" key="3">
    <source>
        <dbReference type="SAM" id="MobiDB-lite"/>
    </source>
</evidence>
<dbReference type="Pfam" id="PF00857">
    <property type="entry name" value="Isochorismatase"/>
    <property type="match status" value="1"/>
</dbReference>
<dbReference type="EMBL" id="JAOPGA020000710">
    <property type="protein sequence ID" value="KAL0480992.1"/>
    <property type="molecule type" value="Genomic_DNA"/>
</dbReference>
<dbReference type="InterPro" id="IPR050272">
    <property type="entry name" value="Isochorismatase-like_hydrls"/>
</dbReference>